<sequence>MHQYFGCNSQRTELGCKRRYSEYVICHMLKTMFFLVFYLGTYNIIHVLTS</sequence>
<protein>
    <submittedName>
        <fullName evidence="2">Uncharacterized protein</fullName>
    </submittedName>
</protein>
<feature type="transmembrane region" description="Helical" evidence="1">
    <location>
        <begin position="20"/>
        <end position="45"/>
    </location>
</feature>
<organism evidence="2">
    <name type="scientific">Human betaherpesvirus 6</name>
    <dbReference type="NCBI Taxonomy" id="10368"/>
    <lineage>
        <taxon>Viruses</taxon>
        <taxon>Duplodnaviria</taxon>
        <taxon>Heunggongvirae</taxon>
        <taxon>Peploviricota</taxon>
        <taxon>Herviviricetes</taxon>
        <taxon>Herpesvirales</taxon>
        <taxon>Orthoherpesviridae</taxon>
        <taxon>Betaherpesvirinae</taxon>
        <taxon>Roseolovirus</taxon>
    </lineage>
</organism>
<evidence type="ECO:0000256" key="1">
    <source>
        <dbReference type="SAM" id="Phobius"/>
    </source>
</evidence>
<dbReference type="EMBL" id="KY290183">
    <property type="protein sequence ID" value="QFV47769.1"/>
    <property type="molecule type" value="Genomic_DNA"/>
</dbReference>
<reference evidence="2" key="1">
    <citation type="journal article" date="2018" name="BMC Genomics">
        <title>Comparative genomic, transcriptomic, and proteomic reannotation of human herpesvirus 6.</title>
        <authorList>
            <person name="Greninger A.L."/>
            <person name="Knudsen G.M."/>
            <person name="Roychoudhury P."/>
            <person name="Hanson D.J."/>
            <person name="Sedlak R.H."/>
            <person name="Xie H."/>
            <person name="Guan J."/>
            <person name="Nguyen T."/>
            <person name="Peddu V."/>
            <person name="Boeckh M."/>
            <person name="Huang M.L."/>
            <person name="Cook L."/>
            <person name="Depledge D.P."/>
            <person name="Zerr D.M."/>
            <person name="Koelle D.M."/>
            <person name="Gantt S."/>
            <person name="Yoshikawa T."/>
            <person name="Caserta M."/>
            <person name="Hill J.A."/>
            <person name="Jerome K.R."/>
        </authorList>
    </citation>
    <scope>NUCLEOTIDE SEQUENCE</scope>
    <source>
        <strain evidence="2">HP73C5</strain>
    </source>
</reference>
<name>A0A5P9S7E6_9BETA</name>
<keyword evidence="1" id="KW-1133">Transmembrane helix</keyword>
<keyword evidence="1" id="KW-0812">Transmembrane</keyword>
<evidence type="ECO:0000313" key="2">
    <source>
        <dbReference type="EMBL" id="QFV47769.1"/>
    </source>
</evidence>
<accession>A0A5P9S7E6</accession>
<proteinExistence type="predicted"/>
<keyword evidence="1" id="KW-0472">Membrane</keyword>